<protein>
    <submittedName>
        <fullName evidence="9">Unannotated protein</fullName>
    </submittedName>
</protein>
<dbReference type="Pfam" id="PF07690">
    <property type="entry name" value="MFS_1"/>
    <property type="match status" value="1"/>
</dbReference>
<dbReference type="GO" id="GO:0005886">
    <property type="term" value="C:plasma membrane"/>
    <property type="evidence" value="ECO:0007669"/>
    <property type="project" value="UniProtKB-SubCell"/>
</dbReference>
<evidence type="ECO:0000256" key="3">
    <source>
        <dbReference type="ARBA" id="ARBA00022475"/>
    </source>
</evidence>
<keyword evidence="4 7" id="KW-0812">Transmembrane</keyword>
<feature type="transmembrane region" description="Helical" evidence="7">
    <location>
        <begin position="171"/>
        <end position="189"/>
    </location>
</feature>
<reference evidence="9" key="1">
    <citation type="submission" date="2020-05" db="EMBL/GenBank/DDBJ databases">
        <authorList>
            <person name="Chiriac C."/>
            <person name="Salcher M."/>
            <person name="Ghai R."/>
            <person name="Kavagutti S V."/>
        </authorList>
    </citation>
    <scope>NUCLEOTIDE SEQUENCE</scope>
</reference>
<dbReference type="Gene3D" id="1.20.1250.20">
    <property type="entry name" value="MFS general substrate transporter like domains"/>
    <property type="match status" value="1"/>
</dbReference>
<organism evidence="9">
    <name type="scientific">freshwater metagenome</name>
    <dbReference type="NCBI Taxonomy" id="449393"/>
    <lineage>
        <taxon>unclassified sequences</taxon>
        <taxon>metagenomes</taxon>
        <taxon>ecological metagenomes</taxon>
    </lineage>
</organism>
<dbReference type="CDD" id="cd17321">
    <property type="entry name" value="MFS_MMR_MDR_like"/>
    <property type="match status" value="1"/>
</dbReference>
<sequence>MTNLAAQAPAGLNRLMTPLVILCIAQFMIQLDFTIVNVALEPIQSDLGFSAGGLQWVVTGYGLTFGSLLIFGGRLGDHIGRRRLFLIGLGIFGVASAVCALAGSPAPLVAARIVQGVGAALVAPMVLAILTGVYTDGAAQARALGIWTASMAGGAMSGIVLGGLLTDAFGWRAAFLVNVPIILLLLPLARRVLPESRPEHARGLDIPGTACITLALAALIFGMSSGEERGFGSAITIAALAAAVLFAAAFFAVERRASDPAVPLAFLAAPVRRTSALVLLLVSGVTVAYVYFVALFLRGVLEMSGSTTSIAFIPGPVGTFIFSLFITRHLIARFGLKTVLLAGIVMLGVGQLWLSAIASDSSYWTAVLPALILTGCSSGLVVPAVAAGVAAGATPRERGLVGGLVPTSQQVGGAIGVAVLATIAASVSASHGGDLATGYGRGFLVSVFVLAALALLVAVTSFRPPESAPH</sequence>
<keyword evidence="6 7" id="KW-0472">Membrane</keyword>
<dbReference type="InterPro" id="IPR011701">
    <property type="entry name" value="MFS"/>
</dbReference>
<dbReference type="Gene3D" id="1.20.1720.10">
    <property type="entry name" value="Multidrug resistance protein D"/>
    <property type="match status" value="1"/>
</dbReference>
<feature type="transmembrane region" description="Helical" evidence="7">
    <location>
        <begin position="146"/>
        <end position="165"/>
    </location>
</feature>
<name>A0A6J7J4D6_9ZZZZ</name>
<evidence type="ECO:0000256" key="4">
    <source>
        <dbReference type="ARBA" id="ARBA00022692"/>
    </source>
</evidence>
<feature type="transmembrane region" description="Helical" evidence="7">
    <location>
        <begin position="309"/>
        <end position="327"/>
    </location>
</feature>
<evidence type="ECO:0000256" key="7">
    <source>
        <dbReference type="SAM" id="Phobius"/>
    </source>
</evidence>
<evidence type="ECO:0000313" key="9">
    <source>
        <dbReference type="EMBL" id="CAB4937969.1"/>
    </source>
</evidence>
<feature type="transmembrane region" description="Helical" evidence="7">
    <location>
        <begin position="363"/>
        <end position="390"/>
    </location>
</feature>
<feature type="transmembrane region" description="Helical" evidence="7">
    <location>
        <begin position="274"/>
        <end position="297"/>
    </location>
</feature>
<evidence type="ECO:0000259" key="8">
    <source>
        <dbReference type="PROSITE" id="PS50850"/>
    </source>
</evidence>
<dbReference type="EMBL" id="CAFBMX010000008">
    <property type="protein sequence ID" value="CAB4937969.1"/>
    <property type="molecule type" value="Genomic_DNA"/>
</dbReference>
<evidence type="ECO:0000256" key="6">
    <source>
        <dbReference type="ARBA" id="ARBA00023136"/>
    </source>
</evidence>
<gene>
    <name evidence="9" type="ORF">UFOPK3674_01615</name>
</gene>
<feature type="transmembrane region" description="Helical" evidence="7">
    <location>
        <begin position="12"/>
        <end position="33"/>
    </location>
</feature>
<dbReference type="PANTHER" id="PTHR42718">
    <property type="entry name" value="MAJOR FACILITATOR SUPERFAMILY MULTIDRUG TRANSPORTER MFSC"/>
    <property type="match status" value="1"/>
</dbReference>
<dbReference type="SUPFAM" id="SSF103473">
    <property type="entry name" value="MFS general substrate transporter"/>
    <property type="match status" value="1"/>
</dbReference>
<keyword evidence="2" id="KW-0813">Transport</keyword>
<accession>A0A6J7J4D6</accession>
<evidence type="ECO:0000256" key="1">
    <source>
        <dbReference type="ARBA" id="ARBA00004651"/>
    </source>
</evidence>
<keyword evidence="5 7" id="KW-1133">Transmembrane helix</keyword>
<dbReference type="AlphaFoldDB" id="A0A6J7J4D6"/>
<dbReference type="InterPro" id="IPR020846">
    <property type="entry name" value="MFS_dom"/>
</dbReference>
<proteinExistence type="predicted"/>
<feature type="domain" description="Major facilitator superfamily (MFS) profile" evidence="8">
    <location>
        <begin position="18"/>
        <end position="469"/>
    </location>
</feature>
<dbReference type="GO" id="GO:0022857">
    <property type="term" value="F:transmembrane transporter activity"/>
    <property type="evidence" value="ECO:0007669"/>
    <property type="project" value="InterPro"/>
</dbReference>
<dbReference type="PANTHER" id="PTHR42718:SF46">
    <property type="entry name" value="BLR6921 PROTEIN"/>
    <property type="match status" value="1"/>
</dbReference>
<feature type="transmembrane region" description="Helical" evidence="7">
    <location>
        <begin position="201"/>
        <end position="224"/>
    </location>
</feature>
<feature type="transmembrane region" description="Helical" evidence="7">
    <location>
        <begin position="411"/>
        <end position="431"/>
    </location>
</feature>
<evidence type="ECO:0000256" key="2">
    <source>
        <dbReference type="ARBA" id="ARBA00022448"/>
    </source>
</evidence>
<feature type="transmembrane region" description="Helical" evidence="7">
    <location>
        <begin position="109"/>
        <end position="134"/>
    </location>
</feature>
<comment type="subcellular location">
    <subcellularLocation>
        <location evidence="1">Cell membrane</location>
        <topology evidence="1">Multi-pass membrane protein</topology>
    </subcellularLocation>
</comment>
<feature type="transmembrane region" description="Helical" evidence="7">
    <location>
        <begin position="230"/>
        <end position="253"/>
    </location>
</feature>
<dbReference type="InterPro" id="IPR036259">
    <property type="entry name" value="MFS_trans_sf"/>
</dbReference>
<feature type="transmembrane region" description="Helical" evidence="7">
    <location>
        <begin position="84"/>
        <end position="103"/>
    </location>
</feature>
<keyword evidence="3" id="KW-1003">Cell membrane</keyword>
<feature type="transmembrane region" description="Helical" evidence="7">
    <location>
        <begin position="339"/>
        <end position="357"/>
    </location>
</feature>
<feature type="transmembrane region" description="Helical" evidence="7">
    <location>
        <begin position="443"/>
        <end position="462"/>
    </location>
</feature>
<dbReference type="PROSITE" id="PS50850">
    <property type="entry name" value="MFS"/>
    <property type="match status" value="1"/>
</dbReference>
<evidence type="ECO:0000256" key="5">
    <source>
        <dbReference type="ARBA" id="ARBA00022989"/>
    </source>
</evidence>
<feature type="transmembrane region" description="Helical" evidence="7">
    <location>
        <begin position="53"/>
        <end position="72"/>
    </location>
</feature>